<evidence type="ECO:0000313" key="17">
    <source>
        <dbReference type="EMBL" id="CRK33661.1"/>
    </source>
</evidence>
<dbReference type="STRING" id="100787.A0A0G4MHA5"/>
<evidence type="ECO:0000256" key="12">
    <source>
        <dbReference type="ARBA" id="ARBA00023326"/>
    </source>
</evidence>
<dbReference type="PANTHER" id="PTHR33353:SF18">
    <property type="entry name" value="ENDOGLUCANASE II"/>
    <property type="match status" value="1"/>
</dbReference>
<evidence type="ECO:0000256" key="6">
    <source>
        <dbReference type="ARBA" id="ARBA00023001"/>
    </source>
</evidence>
<keyword evidence="12" id="KW-0624">Polysaccharide degradation</keyword>
<feature type="non-terminal residue" evidence="17">
    <location>
        <position position="131"/>
    </location>
</feature>
<evidence type="ECO:0000256" key="1">
    <source>
        <dbReference type="ARBA" id="ARBA00001973"/>
    </source>
</evidence>
<keyword evidence="4" id="KW-0479">Metal-binding</keyword>
<evidence type="ECO:0000256" key="4">
    <source>
        <dbReference type="ARBA" id="ARBA00022723"/>
    </source>
</evidence>
<keyword evidence="8" id="KW-0186">Copper</keyword>
<comment type="cofactor">
    <cofactor evidence="1">
        <name>Cu(2+)</name>
        <dbReference type="ChEBI" id="CHEBI:29036"/>
    </cofactor>
</comment>
<evidence type="ECO:0000256" key="8">
    <source>
        <dbReference type="ARBA" id="ARBA00023008"/>
    </source>
</evidence>
<keyword evidence="10" id="KW-1015">Disulfide bond</keyword>
<keyword evidence="11" id="KW-0119">Carbohydrate metabolism</keyword>
<dbReference type="Pfam" id="PF03443">
    <property type="entry name" value="AA9"/>
    <property type="match status" value="1"/>
</dbReference>
<evidence type="ECO:0000256" key="7">
    <source>
        <dbReference type="ARBA" id="ARBA00023002"/>
    </source>
</evidence>
<keyword evidence="9" id="KW-0503">Monooxygenase</keyword>
<organism evidence="17 18">
    <name type="scientific">Verticillium longisporum</name>
    <name type="common">Verticillium dahliae var. longisporum</name>
    <dbReference type="NCBI Taxonomy" id="100787"/>
    <lineage>
        <taxon>Eukaryota</taxon>
        <taxon>Fungi</taxon>
        <taxon>Dikarya</taxon>
        <taxon>Ascomycota</taxon>
        <taxon>Pezizomycotina</taxon>
        <taxon>Sordariomycetes</taxon>
        <taxon>Hypocreomycetidae</taxon>
        <taxon>Glomerellales</taxon>
        <taxon>Plectosphaerellaceae</taxon>
        <taxon>Verticillium</taxon>
    </lineage>
</organism>
<dbReference type="GO" id="GO:0046872">
    <property type="term" value="F:metal ion binding"/>
    <property type="evidence" value="ECO:0007669"/>
    <property type="project" value="UniProtKB-KW"/>
</dbReference>
<dbReference type="Proteomes" id="UP000044602">
    <property type="component" value="Unassembled WGS sequence"/>
</dbReference>
<dbReference type="GO" id="GO:0004497">
    <property type="term" value="F:monooxygenase activity"/>
    <property type="evidence" value="ECO:0007669"/>
    <property type="project" value="UniProtKB-KW"/>
</dbReference>
<dbReference type="EC" id="1.14.99.56" evidence="15"/>
<evidence type="ECO:0000256" key="3">
    <source>
        <dbReference type="ARBA" id="ARBA00022525"/>
    </source>
</evidence>
<feature type="domain" description="Auxiliary Activity family 9 catalytic" evidence="16">
    <location>
        <begin position="1"/>
        <end position="131"/>
    </location>
</feature>
<evidence type="ECO:0000256" key="10">
    <source>
        <dbReference type="ARBA" id="ARBA00023157"/>
    </source>
</evidence>
<dbReference type="Gene3D" id="2.70.50.70">
    <property type="match status" value="1"/>
</dbReference>
<dbReference type="AlphaFoldDB" id="A0A0G4MHA5"/>
<proteinExistence type="inferred from homology"/>
<evidence type="ECO:0000256" key="15">
    <source>
        <dbReference type="ARBA" id="ARBA00047174"/>
    </source>
</evidence>
<evidence type="ECO:0000256" key="13">
    <source>
        <dbReference type="ARBA" id="ARBA00044502"/>
    </source>
</evidence>
<keyword evidence="6" id="KW-0136">Cellulose degradation</keyword>
<keyword evidence="3" id="KW-0964">Secreted</keyword>
<evidence type="ECO:0000256" key="5">
    <source>
        <dbReference type="ARBA" id="ARBA00022729"/>
    </source>
</evidence>
<dbReference type="GO" id="GO:0005576">
    <property type="term" value="C:extracellular region"/>
    <property type="evidence" value="ECO:0007669"/>
    <property type="project" value="UniProtKB-SubCell"/>
</dbReference>
<keyword evidence="18" id="KW-1185">Reference proteome</keyword>
<dbReference type="InterPro" id="IPR049892">
    <property type="entry name" value="AA9"/>
</dbReference>
<dbReference type="PANTHER" id="PTHR33353">
    <property type="entry name" value="PUTATIVE (AFU_ORTHOLOGUE AFUA_1G12560)-RELATED"/>
    <property type="match status" value="1"/>
</dbReference>
<comment type="subcellular location">
    <subcellularLocation>
        <location evidence="2">Secreted</location>
    </subcellularLocation>
</comment>
<accession>A0A0G4MHA5</accession>
<reference evidence="17 18" key="1">
    <citation type="submission" date="2015-05" db="EMBL/GenBank/DDBJ databases">
        <authorList>
            <person name="Wang D.B."/>
            <person name="Wang M."/>
        </authorList>
    </citation>
    <scope>NUCLEOTIDE SEQUENCE [LARGE SCALE GENOMIC DNA]</scope>
    <source>
        <strain evidence="17">VL1</strain>
    </source>
</reference>
<sequence>MACNGAPNPTSPTSVIHTVQAGQDVTALWRYMLSTTGTGPADIMDSTHKGPTLAYLKKVSSATSDSGIGDGWFKIQEDGFTNGVWGTEKIINGQGKHTIRIPECIAPGQYLLRAEMIALHGAGSYPGAQFY</sequence>
<comment type="catalytic activity">
    <reaction evidence="14">
        <text>[(1-&gt;4)-beta-D-glucosyl]n+m + reduced acceptor + O2 = 4-dehydro-beta-D-glucosyl-[(1-&gt;4)-beta-D-glucosyl]n-1 + [(1-&gt;4)-beta-D-glucosyl]m + acceptor + H2O.</text>
        <dbReference type="EC" id="1.14.99.56"/>
    </reaction>
</comment>
<comment type="similarity">
    <text evidence="13">Belongs to the polysaccharide monooxygenase AA9 family.</text>
</comment>
<evidence type="ECO:0000256" key="9">
    <source>
        <dbReference type="ARBA" id="ARBA00023033"/>
    </source>
</evidence>
<keyword evidence="5" id="KW-0732">Signal</keyword>
<dbReference type="EMBL" id="CVQH01022569">
    <property type="protein sequence ID" value="CRK33661.1"/>
    <property type="molecule type" value="Genomic_DNA"/>
</dbReference>
<name>A0A0G4MHA5_VERLO</name>
<evidence type="ECO:0000256" key="2">
    <source>
        <dbReference type="ARBA" id="ARBA00004613"/>
    </source>
</evidence>
<evidence type="ECO:0000256" key="14">
    <source>
        <dbReference type="ARBA" id="ARBA00045077"/>
    </source>
</evidence>
<keyword evidence="7" id="KW-0560">Oxidoreductase</keyword>
<dbReference type="InterPro" id="IPR005103">
    <property type="entry name" value="AA9_LPMO"/>
</dbReference>
<evidence type="ECO:0000259" key="16">
    <source>
        <dbReference type="Pfam" id="PF03443"/>
    </source>
</evidence>
<protein>
    <recommendedName>
        <fullName evidence="15">lytic cellulose monooxygenase (C4-dehydrogenating)</fullName>
        <ecNumber evidence="15">1.14.99.56</ecNumber>
    </recommendedName>
</protein>
<dbReference type="GO" id="GO:0030245">
    <property type="term" value="P:cellulose catabolic process"/>
    <property type="evidence" value="ECO:0007669"/>
    <property type="project" value="UniProtKB-KW"/>
</dbReference>
<gene>
    <name evidence="17" type="ORF">BN1708_019262</name>
</gene>
<evidence type="ECO:0000256" key="11">
    <source>
        <dbReference type="ARBA" id="ARBA00023277"/>
    </source>
</evidence>
<evidence type="ECO:0000313" key="18">
    <source>
        <dbReference type="Proteomes" id="UP000044602"/>
    </source>
</evidence>